<dbReference type="PRINTS" id="PR01705">
    <property type="entry name" value="TSP1REPEAT"/>
</dbReference>
<accession>A0A1F6P2H8</accession>
<evidence type="ECO:0000313" key="5">
    <source>
        <dbReference type="EMBL" id="OGH90367.1"/>
    </source>
</evidence>
<evidence type="ECO:0000313" key="6">
    <source>
        <dbReference type="Proteomes" id="UP000178895"/>
    </source>
</evidence>
<feature type="domain" description="Periplasmic copper-binding protein NosD beta helix" evidence="3">
    <location>
        <begin position="277"/>
        <end position="402"/>
    </location>
</feature>
<reference evidence="5 6" key="1">
    <citation type="journal article" date="2016" name="Nat. Commun.">
        <title>Thousands of microbial genomes shed light on interconnected biogeochemical processes in an aquifer system.</title>
        <authorList>
            <person name="Anantharaman K."/>
            <person name="Brown C.T."/>
            <person name="Hug L.A."/>
            <person name="Sharon I."/>
            <person name="Castelle C.J."/>
            <person name="Probst A.J."/>
            <person name="Thomas B.C."/>
            <person name="Singh A."/>
            <person name="Wilkins M.J."/>
            <person name="Karaoz U."/>
            <person name="Brodie E.L."/>
            <person name="Williams K.H."/>
            <person name="Hubbard S.S."/>
            <person name="Banfield J.F."/>
        </authorList>
    </citation>
    <scope>NUCLEOTIDE SEQUENCE [LARGE SCALE GENOMIC DNA]</scope>
</reference>
<keyword evidence="2" id="KW-1015">Disulfide bond</keyword>
<organism evidence="5 6">
    <name type="scientific">Candidatus Magasanikbacteria bacterium RIFOXYC2_FULL_40_16</name>
    <dbReference type="NCBI Taxonomy" id="1798703"/>
    <lineage>
        <taxon>Bacteria</taxon>
        <taxon>Candidatus Magasanikiibacteriota</taxon>
    </lineage>
</organism>
<dbReference type="Pfam" id="PF05048">
    <property type="entry name" value="NosD"/>
    <property type="match status" value="1"/>
</dbReference>
<dbReference type="Pfam" id="PF13229">
    <property type="entry name" value="Beta_helix"/>
    <property type="match status" value="1"/>
</dbReference>
<evidence type="ECO:0000256" key="1">
    <source>
        <dbReference type="ARBA" id="ARBA00022737"/>
    </source>
</evidence>
<dbReference type="InterPro" id="IPR000884">
    <property type="entry name" value="TSP1_rpt"/>
</dbReference>
<feature type="domain" description="Right handed beta helix" evidence="4">
    <location>
        <begin position="412"/>
        <end position="530"/>
    </location>
</feature>
<dbReference type="SMART" id="SM00209">
    <property type="entry name" value="TSP1"/>
    <property type="match status" value="4"/>
</dbReference>
<keyword evidence="1" id="KW-0677">Repeat</keyword>
<dbReference type="InterPro" id="IPR022441">
    <property type="entry name" value="Para_beta_helix_rpt-2"/>
</dbReference>
<evidence type="ECO:0008006" key="7">
    <source>
        <dbReference type="Google" id="ProtNLM"/>
    </source>
</evidence>
<dbReference type="FunFam" id="2.20.100.10:FF:000002">
    <property type="entry name" value="Unc-5 netrin receptor C"/>
    <property type="match status" value="2"/>
</dbReference>
<dbReference type="SUPFAM" id="SSF82895">
    <property type="entry name" value="TSP-1 type 1 repeat"/>
    <property type="match status" value="4"/>
</dbReference>
<comment type="caution">
    <text evidence="5">The sequence shown here is derived from an EMBL/GenBank/DDBJ whole genome shotgun (WGS) entry which is preliminary data.</text>
</comment>
<protein>
    <recommendedName>
        <fullName evidence="7">Right handed beta helix domain-containing protein</fullName>
    </recommendedName>
</protein>
<dbReference type="PANTHER" id="PTHR22906">
    <property type="entry name" value="PROPERDIN"/>
    <property type="match status" value="1"/>
</dbReference>
<evidence type="ECO:0000259" key="4">
    <source>
        <dbReference type="Pfam" id="PF13229"/>
    </source>
</evidence>
<dbReference type="InterPro" id="IPR052065">
    <property type="entry name" value="Compl_asym_regulator"/>
</dbReference>
<dbReference type="InterPro" id="IPR006626">
    <property type="entry name" value="PbH1"/>
</dbReference>
<dbReference type="PROSITE" id="PS50092">
    <property type="entry name" value="TSP1"/>
    <property type="match status" value="4"/>
</dbReference>
<dbReference type="InterPro" id="IPR036383">
    <property type="entry name" value="TSP1_rpt_sf"/>
</dbReference>
<dbReference type="InterPro" id="IPR007742">
    <property type="entry name" value="NosD_dom"/>
</dbReference>
<dbReference type="Gene3D" id="2.160.20.10">
    <property type="entry name" value="Single-stranded right-handed beta-helix, Pectin lyase-like"/>
    <property type="match status" value="1"/>
</dbReference>
<dbReference type="SUPFAM" id="SSF51126">
    <property type="entry name" value="Pectin lyase-like"/>
    <property type="match status" value="1"/>
</dbReference>
<dbReference type="EMBL" id="MFQY01000003">
    <property type="protein sequence ID" value="OGH90367.1"/>
    <property type="molecule type" value="Genomic_DNA"/>
</dbReference>
<proteinExistence type="predicted"/>
<dbReference type="SMART" id="SM00710">
    <property type="entry name" value="PbH1"/>
    <property type="match status" value="6"/>
</dbReference>
<dbReference type="Gene3D" id="2.20.100.10">
    <property type="entry name" value="Thrombospondin type-1 (TSP1) repeat"/>
    <property type="match status" value="4"/>
</dbReference>
<dbReference type="InterPro" id="IPR012334">
    <property type="entry name" value="Pectin_lyas_fold"/>
</dbReference>
<dbReference type="InterPro" id="IPR039448">
    <property type="entry name" value="Beta_helix"/>
</dbReference>
<feature type="non-terminal residue" evidence="5">
    <location>
        <position position="1"/>
    </location>
</feature>
<dbReference type="PANTHER" id="PTHR22906:SF21">
    <property type="entry name" value="SEMA DOMAIN-CONTAINING PROTEIN"/>
    <property type="match status" value="1"/>
</dbReference>
<name>A0A1F6P2H8_9BACT</name>
<dbReference type="NCBIfam" id="TIGR03804">
    <property type="entry name" value="para_beta_helix"/>
    <property type="match status" value="1"/>
</dbReference>
<sequence length="984" mass="104007">DSFWPNYVNRGDEITQAIPHNGMFIKKADDATTYYVEDNLLKRTGTTPTEDIRVVSDQVFSQLAIQNQTVSLNNIYNQPVQDGTTFIDTTTPTVTDQTGIPVNGGWGVWSSWTTCSAACTGTQSRTRACNNPTPANGGVSCSGNASETRTCSTSSCTQPINGGWSAWSSWGTCSLTCGSGTQTRARTCTNPAPSNGGANCSGSTSENQTCNTQSCTQTGSGDNFYVSTSGNDANSCSSAGPCRQIRRALQLAGVGDTINVADGSYLGFTLSNLNGTATEPITIKATGSNAIITATTDRGTDDRDNIYVSLSSHIIIDGLKTYSAPRAGLRLDGCHYCTVKNGVFGNNGTWGIFTNHSNNVLIENNTLYGSGEEHGIYFSNSADNPTIRSNRIYDNYANGIHMNGDLSAGGYAGVTGDGIISGALIEYNVIYGNGEGGGGGINMDGVQNSTIKNNLLYDNHASGITLYRIDGAQGGSNVTIEDNTIDMASDGRWALHIFDTSGAVTARRNILYNRSASNGGLNHSNSADVTNVSSNYNIFGGTATIGIDSPYSSSALSAWQGSHTDEQNSRTATLSQLFIDSVSRNYSLVYTGFGFSAGAVIPGVTSAAVVPTPVNGGWSAWSVWGSCSLTCGGGTQSRTRTCTNPAPANGGADCVGSTSESQACNTQACLVPVDGGWSAWSAWSTCSATCGGGTQSRTRTCTNPAPANGGADCIGSTSESQACNTQTCPVSTSAIIIDHTSTNLSAIPSSYIEAAKASFDIGFGHLSHGGQITVGMTVLQQSINASLYSFNETGTGGALFYVDDWPWYGELETDSDVWANTTRSLLNNGSWENINLVMWSWCGDVSSSNSAGINHYLSVMNQLELDYPEITFVYMTGHLDGTGDSGNLKQMNQIIRQYAINNDKVLYDFADIESYDPSGNYYADADDGNNYAGWTRNWAQEWCAANPGNSLCLTNVCDHSEPLNCNLKARAFWHMMARLAGWNG</sequence>
<gene>
    <name evidence="5" type="ORF">A2469_02555</name>
</gene>
<dbReference type="Proteomes" id="UP000178895">
    <property type="component" value="Unassembled WGS sequence"/>
</dbReference>
<evidence type="ECO:0000259" key="3">
    <source>
        <dbReference type="Pfam" id="PF05048"/>
    </source>
</evidence>
<dbReference type="AlphaFoldDB" id="A0A1F6P2H8"/>
<evidence type="ECO:0000256" key="2">
    <source>
        <dbReference type="ARBA" id="ARBA00023157"/>
    </source>
</evidence>
<dbReference type="InterPro" id="IPR011050">
    <property type="entry name" value="Pectin_lyase_fold/virulence"/>
</dbReference>
<dbReference type="FunFam" id="2.20.100.10:FF:000007">
    <property type="entry name" value="Thrombospondin 1"/>
    <property type="match status" value="2"/>
</dbReference>
<dbReference type="Pfam" id="PF00090">
    <property type="entry name" value="TSP_1"/>
    <property type="match status" value="4"/>
</dbReference>